<dbReference type="Proteomes" id="UP000257109">
    <property type="component" value="Unassembled WGS sequence"/>
</dbReference>
<dbReference type="EMBL" id="QJKJ01005742">
    <property type="protein sequence ID" value="RDX89202.1"/>
    <property type="molecule type" value="Genomic_DNA"/>
</dbReference>
<evidence type="ECO:0000313" key="1">
    <source>
        <dbReference type="EMBL" id="RDX89202.1"/>
    </source>
</evidence>
<gene>
    <name evidence="1" type="ORF">CR513_29099</name>
</gene>
<accession>A0A371GF46</accession>
<proteinExistence type="predicted"/>
<comment type="caution">
    <text evidence="1">The sequence shown here is derived from an EMBL/GenBank/DDBJ whole genome shotgun (WGS) entry which is preliminary data.</text>
</comment>
<name>A0A371GF46_MUCPR</name>
<keyword evidence="2" id="KW-1185">Reference proteome</keyword>
<sequence length="74" mass="8068">MSEVAGEDSCRKAGSEDDGVANVDMAAKGDIAFEVQAQSMNVWKKFGCGIPSVTEKVQKDERNDNKYLLIVKSK</sequence>
<dbReference type="AlphaFoldDB" id="A0A371GF46"/>
<feature type="non-terminal residue" evidence="1">
    <location>
        <position position="1"/>
    </location>
</feature>
<protein>
    <submittedName>
        <fullName evidence="1">Uncharacterized protein</fullName>
    </submittedName>
</protein>
<evidence type="ECO:0000313" key="2">
    <source>
        <dbReference type="Proteomes" id="UP000257109"/>
    </source>
</evidence>
<organism evidence="1 2">
    <name type="scientific">Mucuna pruriens</name>
    <name type="common">Velvet bean</name>
    <name type="synonym">Dolichos pruriens</name>
    <dbReference type="NCBI Taxonomy" id="157652"/>
    <lineage>
        <taxon>Eukaryota</taxon>
        <taxon>Viridiplantae</taxon>
        <taxon>Streptophyta</taxon>
        <taxon>Embryophyta</taxon>
        <taxon>Tracheophyta</taxon>
        <taxon>Spermatophyta</taxon>
        <taxon>Magnoliopsida</taxon>
        <taxon>eudicotyledons</taxon>
        <taxon>Gunneridae</taxon>
        <taxon>Pentapetalae</taxon>
        <taxon>rosids</taxon>
        <taxon>fabids</taxon>
        <taxon>Fabales</taxon>
        <taxon>Fabaceae</taxon>
        <taxon>Papilionoideae</taxon>
        <taxon>50 kb inversion clade</taxon>
        <taxon>NPAAA clade</taxon>
        <taxon>indigoferoid/millettioid clade</taxon>
        <taxon>Phaseoleae</taxon>
        <taxon>Mucuna</taxon>
    </lineage>
</organism>
<reference evidence="1" key="1">
    <citation type="submission" date="2018-05" db="EMBL/GenBank/DDBJ databases">
        <title>Draft genome of Mucuna pruriens seed.</title>
        <authorList>
            <person name="Nnadi N.E."/>
            <person name="Vos R."/>
            <person name="Hasami M.H."/>
            <person name="Devisetty U.K."/>
            <person name="Aguiy J.C."/>
        </authorList>
    </citation>
    <scope>NUCLEOTIDE SEQUENCE [LARGE SCALE GENOMIC DNA]</scope>
    <source>
        <strain evidence="1">JCA_2017</strain>
    </source>
</reference>